<organism evidence="1 2">
    <name type="scientific">Dactylosporangium aurantiacum</name>
    <dbReference type="NCBI Taxonomy" id="35754"/>
    <lineage>
        <taxon>Bacteria</taxon>
        <taxon>Bacillati</taxon>
        <taxon>Actinomycetota</taxon>
        <taxon>Actinomycetes</taxon>
        <taxon>Micromonosporales</taxon>
        <taxon>Micromonosporaceae</taxon>
        <taxon>Dactylosporangium</taxon>
    </lineage>
</organism>
<proteinExistence type="predicted"/>
<dbReference type="KEGG" id="daur:Daura_32230"/>
<dbReference type="RefSeq" id="WP_052388059.1">
    <property type="nucleotide sequence ID" value="NZ_CP073767.1"/>
</dbReference>
<dbReference type="Proteomes" id="UP001058003">
    <property type="component" value="Chromosome"/>
</dbReference>
<name>A0A9Q9I918_9ACTN</name>
<reference evidence="1" key="1">
    <citation type="submission" date="2021-04" db="EMBL/GenBank/DDBJ databases">
        <title>Dactylosporangium aurantiacum NRRL B-8018 full assembly.</title>
        <authorList>
            <person name="Hartkoorn R.C."/>
            <person name="Beaudoing E."/>
            <person name="Hot D."/>
        </authorList>
    </citation>
    <scope>NUCLEOTIDE SEQUENCE</scope>
    <source>
        <strain evidence="1">NRRL B-8018</strain>
    </source>
</reference>
<keyword evidence="2" id="KW-1185">Reference proteome</keyword>
<dbReference type="OrthoDB" id="5181921at2"/>
<protein>
    <submittedName>
        <fullName evidence="1">Uncharacterized protein</fullName>
    </submittedName>
</protein>
<dbReference type="EMBL" id="CP073767">
    <property type="protein sequence ID" value="UWZ51406.1"/>
    <property type="molecule type" value="Genomic_DNA"/>
</dbReference>
<dbReference type="AlphaFoldDB" id="A0A9Q9I918"/>
<evidence type="ECO:0000313" key="2">
    <source>
        <dbReference type="Proteomes" id="UP001058003"/>
    </source>
</evidence>
<sequence length="211" mass="22150">METDNHAVAQAVHDVGSALWFGGTVMGVTGVNKSGADLEQGIDRIRVAESAWSRFSPMQWAGIGATMLAGLQLTRVGTGRLAMQRGFGSVGALKAGITVLGAAATAYSAYCGSRIGQLAEQAYDRGNEIDVRDATVPGPATPPQIAKWQRRQRIAQVAVPILAGANIVCGSYLVQSYRPAATAKGILRRFLPDRMAGGGMTGGTMPGMWMR</sequence>
<evidence type="ECO:0000313" key="1">
    <source>
        <dbReference type="EMBL" id="UWZ51406.1"/>
    </source>
</evidence>
<gene>
    <name evidence="1" type="ORF">Daura_32230</name>
</gene>
<accession>A0A9Q9I918</accession>